<protein>
    <submittedName>
        <fullName evidence="1">Uncharacterized protein</fullName>
    </submittedName>
</protein>
<reference evidence="1 2" key="1">
    <citation type="journal article" date="2016" name="Nat. Commun.">
        <title>Thousands of microbial genomes shed light on interconnected biogeochemical processes in an aquifer system.</title>
        <authorList>
            <person name="Anantharaman K."/>
            <person name="Brown C.T."/>
            <person name="Hug L.A."/>
            <person name="Sharon I."/>
            <person name="Castelle C.J."/>
            <person name="Probst A.J."/>
            <person name="Thomas B.C."/>
            <person name="Singh A."/>
            <person name="Wilkins M.J."/>
            <person name="Karaoz U."/>
            <person name="Brodie E.L."/>
            <person name="Williams K.H."/>
            <person name="Hubbard S.S."/>
            <person name="Banfield J.F."/>
        </authorList>
    </citation>
    <scope>NUCLEOTIDE SEQUENCE [LARGE SCALE GENOMIC DNA]</scope>
</reference>
<dbReference type="Proteomes" id="UP000178835">
    <property type="component" value="Unassembled WGS sequence"/>
</dbReference>
<dbReference type="EMBL" id="MHOH01000012">
    <property type="protein sequence ID" value="OGZ60806.1"/>
    <property type="molecule type" value="Genomic_DNA"/>
</dbReference>
<dbReference type="AlphaFoldDB" id="A0A1G2HEA1"/>
<evidence type="ECO:0000313" key="1">
    <source>
        <dbReference type="EMBL" id="OGZ60806.1"/>
    </source>
</evidence>
<sequence length="688" mass="77487">MIPAKSGTDTLILTSRWDYLGSGFRKGLLKLMADTAKSENADFIVLCGGLIDYDGWRALKRDRTLEALEAQKRFRIEEMADRAEAKATKEDRVPVEIESQQNVRKRVHLELVEEVARGLAKAIPVVENIAGKPIKIYITTSPANNYDGPVGYEIAERLGELRSDVFVWDPNSARFPLKHSGKVAWVLNPVKASWRGDYYSTTADRLVKDKEKQTAQDPPDVWIIGTSGSAINRPAGGELSTQRITVPALHRLQEVNTSENQVGVCAVEISANSPFNRVRVYNFKDMMRDERNFIPDPEGASKRQLAILARLRKEPSTIGMLEDALPWKRDTIKDDIDKYNKAGLQPKIIRYKENKYDVDPAWLQFKMRYSFPAISRLDKYAILAFSCLHAGYKTTQYKWFINRLPELIEEHGVDAIVDAGDNIAGLKHNLDRRGELYAPLKTYNQQEELAGETVGAPIVESFKRRFDKELVKRKGDVTDKKVANMVSKSLLHFYLQLGNHDAWVEDHGFVPLYTMRFVLAAYVAEGIREHLARKGLFLTGVADMVIKYIHYGSEHVLTTGITMSTKHPHNGRMTTSSGRAQQTMGATRGQVVVIGNYHVKTAVHEWNPILGQRLALQVGTIASGTEFESNMNKLVDTGVGIAKIYSDPSNGHRIYLTEVVWDSPFAKDIVELPSDEDMIDKLREDLGL</sequence>
<organism evidence="1 2">
    <name type="scientific">Candidatus Spechtbacteria bacterium RIFCSPLOWO2_01_FULL_43_12</name>
    <dbReference type="NCBI Taxonomy" id="1802162"/>
    <lineage>
        <taxon>Bacteria</taxon>
        <taxon>Candidatus Spechtiibacteriota</taxon>
    </lineage>
</organism>
<proteinExistence type="predicted"/>
<evidence type="ECO:0000313" key="2">
    <source>
        <dbReference type="Proteomes" id="UP000178835"/>
    </source>
</evidence>
<dbReference type="SUPFAM" id="SSF56300">
    <property type="entry name" value="Metallo-dependent phosphatases"/>
    <property type="match status" value="1"/>
</dbReference>
<comment type="caution">
    <text evidence="1">The sequence shown here is derived from an EMBL/GenBank/DDBJ whole genome shotgun (WGS) entry which is preliminary data.</text>
</comment>
<gene>
    <name evidence="1" type="ORF">A2919_01335</name>
</gene>
<name>A0A1G2HEA1_9BACT</name>
<dbReference type="InterPro" id="IPR029052">
    <property type="entry name" value="Metallo-depent_PP-like"/>
</dbReference>
<accession>A0A1G2HEA1</accession>